<organism evidence="10 11">
    <name type="scientific">Collybia nuda</name>
    <dbReference type="NCBI Taxonomy" id="64659"/>
    <lineage>
        <taxon>Eukaryota</taxon>
        <taxon>Fungi</taxon>
        <taxon>Dikarya</taxon>
        <taxon>Basidiomycota</taxon>
        <taxon>Agaricomycotina</taxon>
        <taxon>Agaricomycetes</taxon>
        <taxon>Agaricomycetidae</taxon>
        <taxon>Agaricales</taxon>
        <taxon>Tricholomatineae</taxon>
        <taxon>Clitocybaceae</taxon>
        <taxon>Collybia</taxon>
    </lineage>
</organism>
<dbReference type="GO" id="GO:0006897">
    <property type="term" value="P:endocytosis"/>
    <property type="evidence" value="ECO:0007669"/>
    <property type="project" value="TreeGrafter"/>
</dbReference>
<dbReference type="FunFam" id="2.40.160.120:FF:000017">
    <property type="entry name" value="Oxysterol-binding protein homolog C2F12.05c"/>
    <property type="match status" value="1"/>
</dbReference>
<dbReference type="InterPro" id="IPR000648">
    <property type="entry name" value="Oxysterol-bd"/>
</dbReference>
<evidence type="ECO:0000256" key="7">
    <source>
        <dbReference type="RuleBase" id="RU003844"/>
    </source>
</evidence>
<feature type="compositionally biased region" description="Polar residues" evidence="8">
    <location>
        <begin position="425"/>
        <end position="445"/>
    </location>
</feature>
<dbReference type="EMBL" id="MU150240">
    <property type="protein sequence ID" value="KAF9466825.1"/>
    <property type="molecule type" value="Genomic_DNA"/>
</dbReference>
<evidence type="ECO:0000256" key="3">
    <source>
        <dbReference type="ARBA" id="ARBA00022553"/>
    </source>
</evidence>
<dbReference type="Proteomes" id="UP000807353">
    <property type="component" value="Unassembled WGS sequence"/>
</dbReference>
<dbReference type="GO" id="GO:0005886">
    <property type="term" value="C:plasma membrane"/>
    <property type="evidence" value="ECO:0007669"/>
    <property type="project" value="TreeGrafter"/>
</dbReference>
<dbReference type="InterPro" id="IPR036770">
    <property type="entry name" value="Ankyrin_rpt-contain_sf"/>
</dbReference>
<evidence type="ECO:0000256" key="6">
    <source>
        <dbReference type="PROSITE-ProRule" id="PRU00023"/>
    </source>
</evidence>
<dbReference type="GO" id="GO:0005635">
    <property type="term" value="C:nuclear envelope"/>
    <property type="evidence" value="ECO:0007669"/>
    <property type="project" value="TreeGrafter"/>
</dbReference>
<feature type="region of interest" description="Disordered" evidence="8">
    <location>
        <begin position="369"/>
        <end position="410"/>
    </location>
</feature>
<dbReference type="SUPFAM" id="SSF50729">
    <property type="entry name" value="PH domain-like"/>
    <property type="match status" value="1"/>
</dbReference>
<dbReference type="Gene3D" id="2.30.29.30">
    <property type="entry name" value="Pleckstrin-homology domain (PH domain)/Phosphotyrosine-binding domain (PTB)"/>
    <property type="match status" value="1"/>
</dbReference>
<evidence type="ECO:0000313" key="11">
    <source>
        <dbReference type="Proteomes" id="UP000807353"/>
    </source>
</evidence>
<dbReference type="PROSITE" id="PS50297">
    <property type="entry name" value="ANK_REP_REGION"/>
    <property type="match status" value="3"/>
</dbReference>
<dbReference type="SUPFAM" id="SSF48403">
    <property type="entry name" value="Ankyrin repeat"/>
    <property type="match status" value="1"/>
</dbReference>
<dbReference type="AlphaFoldDB" id="A0A9P6CM02"/>
<comment type="similarity">
    <text evidence="1 7">Belongs to the OSBP family.</text>
</comment>
<evidence type="ECO:0000313" key="10">
    <source>
        <dbReference type="EMBL" id="KAF9466825.1"/>
    </source>
</evidence>
<dbReference type="PROSITE" id="PS01013">
    <property type="entry name" value="OSBP"/>
    <property type="match status" value="1"/>
</dbReference>
<dbReference type="PANTHER" id="PTHR10972:SF205">
    <property type="entry name" value="OXYSTEROL-BINDING PROTEIN 1"/>
    <property type="match status" value="1"/>
</dbReference>
<feature type="compositionally biased region" description="Basic and acidic residues" evidence="8">
    <location>
        <begin position="369"/>
        <end position="387"/>
    </location>
</feature>
<proteinExistence type="inferred from homology"/>
<dbReference type="Gene3D" id="2.40.160.120">
    <property type="match status" value="1"/>
</dbReference>
<keyword evidence="5" id="KW-0446">Lipid-binding</keyword>
<dbReference type="InterPro" id="IPR018494">
    <property type="entry name" value="Oxysterol-bd_CS"/>
</dbReference>
<keyword evidence="4" id="KW-0445">Lipid transport</keyword>
<keyword evidence="6" id="KW-0040">ANK repeat</keyword>
<evidence type="ECO:0000256" key="4">
    <source>
        <dbReference type="ARBA" id="ARBA00023055"/>
    </source>
</evidence>
<dbReference type="GO" id="GO:0097038">
    <property type="term" value="C:perinuclear endoplasmic reticulum"/>
    <property type="evidence" value="ECO:0007669"/>
    <property type="project" value="TreeGrafter"/>
</dbReference>
<dbReference type="InterPro" id="IPR002110">
    <property type="entry name" value="Ankyrin_rpt"/>
</dbReference>
<feature type="repeat" description="ANK" evidence="6">
    <location>
        <begin position="196"/>
        <end position="228"/>
    </location>
</feature>
<evidence type="ECO:0000256" key="5">
    <source>
        <dbReference type="ARBA" id="ARBA00023121"/>
    </source>
</evidence>
<dbReference type="OrthoDB" id="1854502at2759"/>
<feature type="compositionally biased region" description="Acidic residues" evidence="8">
    <location>
        <begin position="461"/>
        <end position="474"/>
    </location>
</feature>
<feature type="compositionally biased region" description="Polar residues" evidence="8">
    <location>
        <begin position="388"/>
        <end position="410"/>
    </location>
</feature>
<dbReference type="Pfam" id="PF12796">
    <property type="entry name" value="Ank_2"/>
    <property type="match status" value="1"/>
</dbReference>
<dbReference type="SUPFAM" id="SSF144000">
    <property type="entry name" value="Oxysterol-binding protein-like"/>
    <property type="match status" value="1"/>
</dbReference>
<keyword evidence="2" id="KW-0813">Transport</keyword>
<dbReference type="SMART" id="SM00248">
    <property type="entry name" value="ANK"/>
    <property type="match status" value="3"/>
</dbReference>
<reference evidence="10" key="1">
    <citation type="submission" date="2020-11" db="EMBL/GenBank/DDBJ databases">
        <authorList>
            <consortium name="DOE Joint Genome Institute"/>
            <person name="Ahrendt S."/>
            <person name="Riley R."/>
            <person name="Andreopoulos W."/>
            <person name="Labutti K."/>
            <person name="Pangilinan J."/>
            <person name="Ruiz-Duenas F.J."/>
            <person name="Barrasa J.M."/>
            <person name="Sanchez-Garcia M."/>
            <person name="Camarero S."/>
            <person name="Miyauchi S."/>
            <person name="Serrano A."/>
            <person name="Linde D."/>
            <person name="Babiker R."/>
            <person name="Drula E."/>
            <person name="Ayuso-Fernandez I."/>
            <person name="Pacheco R."/>
            <person name="Padilla G."/>
            <person name="Ferreira P."/>
            <person name="Barriuso J."/>
            <person name="Kellner H."/>
            <person name="Castanera R."/>
            <person name="Alfaro M."/>
            <person name="Ramirez L."/>
            <person name="Pisabarro A.G."/>
            <person name="Kuo A."/>
            <person name="Tritt A."/>
            <person name="Lipzen A."/>
            <person name="He G."/>
            <person name="Yan M."/>
            <person name="Ng V."/>
            <person name="Cullen D."/>
            <person name="Martin F."/>
            <person name="Rosso M.-N."/>
            <person name="Henrissat B."/>
            <person name="Hibbett D."/>
            <person name="Martinez A.T."/>
            <person name="Grigoriev I.V."/>
        </authorList>
    </citation>
    <scope>NUCLEOTIDE SEQUENCE</scope>
    <source>
        <strain evidence="10">CBS 247.69</strain>
    </source>
</reference>
<evidence type="ECO:0000259" key="9">
    <source>
        <dbReference type="PROSITE" id="PS50003"/>
    </source>
</evidence>
<evidence type="ECO:0000256" key="2">
    <source>
        <dbReference type="ARBA" id="ARBA00022448"/>
    </source>
</evidence>
<dbReference type="PROSITE" id="PS50088">
    <property type="entry name" value="ANK_REPEAT"/>
    <property type="match status" value="3"/>
</dbReference>
<dbReference type="PROSITE" id="PS50003">
    <property type="entry name" value="PH_DOMAIN"/>
    <property type="match status" value="1"/>
</dbReference>
<dbReference type="GO" id="GO:0032934">
    <property type="term" value="F:sterol binding"/>
    <property type="evidence" value="ECO:0007669"/>
    <property type="project" value="TreeGrafter"/>
</dbReference>
<feature type="repeat" description="ANK" evidence="6">
    <location>
        <begin position="57"/>
        <end position="82"/>
    </location>
</feature>
<dbReference type="CDD" id="cd13292">
    <property type="entry name" value="PH_Osh1p_Osh2p_yeast"/>
    <property type="match status" value="1"/>
</dbReference>
<dbReference type="GO" id="GO:0006887">
    <property type="term" value="P:exocytosis"/>
    <property type="evidence" value="ECO:0007669"/>
    <property type="project" value="TreeGrafter"/>
</dbReference>
<dbReference type="GO" id="GO:0034727">
    <property type="term" value="P:piecemeal microautophagy of the nucleus"/>
    <property type="evidence" value="ECO:0007669"/>
    <property type="project" value="TreeGrafter"/>
</dbReference>
<evidence type="ECO:0000256" key="8">
    <source>
        <dbReference type="SAM" id="MobiDB-lite"/>
    </source>
</evidence>
<dbReference type="Pfam" id="PF01237">
    <property type="entry name" value="Oxysterol_BP"/>
    <property type="match status" value="1"/>
</dbReference>
<sequence>MPAESIASSNSGANPTEPLYQVKLLSALRSGDPALIHPFLAEIGKDRRKSVESDLDTGAAALHLAVRCGSVDTVALLLSHRAISPNGIHPPGSGTTALHLAASLGRVEIVNLLLEQDTINDTLRDSHGRTCKDVARNKDIIRAIDDSHSFLNASYRSLLRSYILSPLSEPPSPALINLLDSSRIRFVNLSYLDDDSGTSLLHEAARRKDLRLIELAVRGGADVFVRNRKGKMAYDGTGKDDRVRVFLRQFANHDTTLIEVPVSEPPTLRGYLNKYTNVAKGYNTRWFVLKGGVLSYYRHQEDETVASRGSISMKTAILKPSLGTDRLRFEVHSTPSRGHQSVQKWYMKANHPVEASRWTQAIGKSIEWYKRDSSPTTDSESRRKSAESDSSGLKSMHSTYSQTPAHTQSRFSGTLLRKNRHVFSDQASATSSKADLAGNGSSATEPPSEDASPSLHQAGDTPEDGDGDDEEGGDDSSGTESTSRAPPHEAGFQLHGNSTAAQMELTSQLLNNIELPPEAGTRTKELNIAVKQSFAVVQGMLNEYVQMVREREEWWARRLEKEKRRQKFWEESLATVVKEGETLEQELRVRSRRRGSRFFDVSVSEGLGTIKHRPSILGAPTAATVFEEQGPTGYFPVQSPEPIIPTEAEIRRTPTRSETQDTITKQPVAAQITTPVPLASPPNVLARLTTKYVDDADDADTDDEDEFFDAIESGTLPNLIVPDALTNPIHDLKKLPFDMDQYSGYKELRNSLNLSEERPSTSLWSVLKHSIGKDLTKISFPVFFNEPTSMLQRMAEDMEFSECLDAAVREKDPLRRLAFVAAFAMSNYSSTIGRIAKPFNPMLSETFEYVRFDREYRYVSEQVSHHPPISACWAESPYWHYYGEVDAQNKFMGKSFEIRPTGIAHAELLIPEERGLGYPKAPGKLGEGKVVEHYSWKKVTTNVSGFILGSPTIDHYGDMIITNHRTGDQCILTFKPRGWRGRDAYEIAGRVVEASGRVAYDIAGRWNSQLIAKRADGDLLNPDISLPEPGSSTSSDHQHHFLLWKNSEKPAGSPFNLTPFAITLNDCPKDTLKPFVCPTDCRLRPDQRAFELGKYEFANELKNAQEEKQRSIRKAREEGRMAPHKPRWFTAETDGDTGERVWTPSRVGDALEYWIEREKVWKKAGAVEWKNVDPIFIEEPDIIKQ</sequence>
<keyword evidence="11" id="KW-1185">Reference proteome</keyword>
<dbReference type="GO" id="GO:0030011">
    <property type="term" value="P:maintenance of cell polarity"/>
    <property type="evidence" value="ECO:0007669"/>
    <property type="project" value="TreeGrafter"/>
</dbReference>
<dbReference type="GO" id="GO:0005829">
    <property type="term" value="C:cytosol"/>
    <property type="evidence" value="ECO:0007669"/>
    <property type="project" value="TreeGrafter"/>
</dbReference>
<dbReference type="InterPro" id="IPR011993">
    <property type="entry name" value="PH-like_dom_sf"/>
</dbReference>
<accession>A0A9P6CM02</accession>
<dbReference type="GO" id="GO:0006869">
    <property type="term" value="P:lipid transport"/>
    <property type="evidence" value="ECO:0007669"/>
    <property type="project" value="UniProtKB-KW"/>
</dbReference>
<name>A0A9P6CM02_9AGAR</name>
<gene>
    <name evidence="10" type="ORF">BDZ94DRAFT_1250873</name>
</gene>
<keyword evidence="3" id="KW-0597">Phosphoprotein</keyword>
<dbReference type="InterPro" id="IPR037239">
    <property type="entry name" value="OSBP_sf"/>
</dbReference>
<comment type="caution">
    <text evidence="10">The sequence shown here is derived from an EMBL/GenBank/DDBJ whole genome shotgun (WGS) entry which is preliminary data.</text>
</comment>
<evidence type="ECO:0000256" key="1">
    <source>
        <dbReference type="ARBA" id="ARBA00008842"/>
    </source>
</evidence>
<protein>
    <submittedName>
        <fullName evidence="10">Oxysterol-binding protein-domain-containing protein</fullName>
    </submittedName>
</protein>
<dbReference type="Gene3D" id="1.25.40.20">
    <property type="entry name" value="Ankyrin repeat-containing domain"/>
    <property type="match status" value="1"/>
</dbReference>
<dbReference type="InterPro" id="IPR001849">
    <property type="entry name" value="PH_domain"/>
</dbReference>
<feature type="domain" description="PH" evidence="9">
    <location>
        <begin position="265"/>
        <end position="367"/>
    </location>
</feature>
<feature type="repeat" description="ANK" evidence="6">
    <location>
        <begin position="93"/>
        <end position="115"/>
    </location>
</feature>
<dbReference type="SMART" id="SM00233">
    <property type="entry name" value="PH"/>
    <property type="match status" value="1"/>
</dbReference>
<feature type="region of interest" description="Disordered" evidence="8">
    <location>
        <begin position="424"/>
        <end position="493"/>
    </location>
</feature>
<dbReference type="PANTHER" id="PTHR10972">
    <property type="entry name" value="OXYSTEROL-BINDING PROTEIN-RELATED"/>
    <property type="match status" value="1"/>
</dbReference>
<dbReference type="Pfam" id="PF00169">
    <property type="entry name" value="PH"/>
    <property type="match status" value="1"/>
</dbReference>